<evidence type="ECO:0008006" key="3">
    <source>
        <dbReference type="Google" id="ProtNLM"/>
    </source>
</evidence>
<accession>A0AAV4DEG8</accession>
<gene>
    <name evidence="1" type="ORF">PoB_006874600</name>
</gene>
<name>A0AAV4DEG8_9GAST</name>
<dbReference type="AlphaFoldDB" id="A0AAV4DEG8"/>
<proteinExistence type="predicted"/>
<dbReference type="Proteomes" id="UP000735302">
    <property type="component" value="Unassembled WGS sequence"/>
</dbReference>
<organism evidence="1 2">
    <name type="scientific">Plakobranchus ocellatus</name>
    <dbReference type="NCBI Taxonomy" id="259542"/>
    <lineage>
        <taxon>Eukaryota</taxon>
        <taxon>Metazoa</taxon>
        <taxon>Spiralia</taxon>
        <taxon>Lophotrochozoa</taxon>
        <taxon>Mollusca</taxon>
        <taxon>Gastropoda</taxon>
        <taxon>Heterobranchia</taxon>
        <taxon>Euthyneura</taxon>
        <taxon>Panpulmonata</taxon>
        <taxon>Sacoglossa</taxon>
        <taxon>Placobranchoidea</taxon>
        <taxon>Plakobranchidae</taxon>
        <taxon>Plakobranchus</taxon>
    </lineage>
</organism>
<reference evidence="1 2" key="1">
    <citation type="journal article" date="2021" name="Elife">
        <title>Chloroplast acquisition without the gene transfer in kleptoplastic sea slugs, Plakobranchus ocellatus.</title>
        <authorList>
            <person name="Maeda T."/>
            <person name="Takahashi S."/>
            <person name="Yoshida T."/>
            <person name="Shimamura S."/>
            <person name="Takaki Y."/>
            <person name="Nagai Y."/>
            <person name="Toyoda A."/>
            <person name="Suzuki Y."/>
            <person name="Arimoto A."/>
            <person name="Ishii H."/>
            <person name="Satoh N."/>
            <person name="Nishiyama T."/>
            <person name="Hasebe M."/>
            <person name="Maruyama T."/>
            <person name="Minagawa J."/>
            <person name="Obokata J."/>
            <person name="Shigenobu S."/>
        </authorList>
    </citation>
    <scope>NUCLEOTIDE SEQUENCE [LARGE SCALE GENOMIC DNA]</scope>
</reference>
<evidence type="ECO:0000313" key="2">
    <source>
        <dbReference type="Proteomes" id="UP000735302"/>
    </source>
</evidence>
<comment type="caution">
    <text evidence="1">The sequence shown here is derived from an EMBL/GenBank/DDBJ whole genome shotgun (WGS) entry which is preliminary data.</text>
</comment>
<keyword evidence="2" id="KW-1185">Reference proteome</keyword>
<sequence>MTLTGYGREDELLSNHPQKTKEVRILIQRLPPHVRVIGNEIADGLTSRGRRQPQSRKTSTLECGIWSAVQLSNDDGYHKFNEASKGNHYLQGLHRSDAMQIFRARARHKFFLLDRAQHGWSTVCRLCGEREETVSRVLSKCRELANVRLSGSAAMSPNDVFWREDRLP</sequence>
<dbReference type="EMBL" id="BLXT01007768">
    <property type="protein sequence ID" value="GFO42241.1"/>
    <property type="molecule type" value="Genomic_DNA"/>
</dbReference>
<protein>
    <recommendedName>
        <fullName evidence="3">RNase H type-1 domain-containing protein</fullName>
    </recommendedName>
</protein>
<evidence type="ECO:0000313" key="1">
    <source>
        <dbReference type="EMBL" id="GFO42241.1"/>
    </source>
</evidence>